<keyword evidence="7 12" id="KW-0418">Kinase</keyword>
<dbReference type="InterPro" id="IPR011611">
    <property type="entry name" value="PfkB_dom"/>
</dbReference>
<evidence type="ECO:0000256" key="11">
    <source>
        <dbReference type="ARBA" id="ARBA00023277"/>
    </source>
</evidence>
<name>A0A938XRX5_9FIRM</name>
<feature type="binding site" evidence="12">
    <location>
        <position position="281"/>
    </location>
    <ligand>
        <name>K(+)</name>
        <dbReference type="ChEBI" id="CHEBI:29103"/>
    </ligand>
</feature>
<feature type="binding site" evidence="12">
    <location>
        <begin position="12"/>
        <end position="14"/>
    </location>
    <ligand>
        <name>substrate</name>
    </ligand>
</feature>
<evidence type="ECO:0000256" key="7">
    <source>
        <dbReference type="ARBA" id="ARBA00022777"/>
    </source>
</evidence>
<evidence type="ECO:0000256" key="2">
    <source>
        <dbReference type="ARBA" id="ARBA00012035"/>
    </source>
</evidence>
<dbReference type="RefSeq" id="WP_204701342.1">
    <property type="nucleotide sequence ID" value="NZ_JAFBDQ010000006.1"/>
</dbReference>
<dbReference type="PANTHER" id="PTHR10584:SF166">
    <property type="entry name" value="RIBOKINASE"/>
    <property type="match status" value="1"/>
</dbReference>
<feature type="binding site" evidence="12">
    <location>
        <position position="244"/>
    </location>
    <ligand>
        <name>K(+)</name>
        <dbReference type="ChEBI" id="CHEBI:29103"/>
    </ligand>
</feature>
<proteinExistence type="inferred from homology"/>
<keyword evidence="4 12" id="KW-0808">Transferase</keyword>
<evidence type="ECO:0000256" key="9">
    <source>
        <dbReference type="ARBA" id="ARBA00022842"/>
    </source>
</evidence>
<keyword evidence="16" id="KW-1185">Reference proteome</keyword>
<dbReference type="EC" id="2.7.1.15" evidence="2 12"/>
<dbReference type="GO" id="GO:0005829">
    <property type="term" value="C:cytosol"/>
    <property type="evidence" value="ECO:0007669"/>
    <property type="project" value="TreeGrafter"/>
</dbReference>
<keyword evidence="5 12" id="KW-0479">Metal-binding</keyword>
<organism evidence="15 16">
    <name type="scientific">Halanaerobacter jeridensis</name>
    <dbReference type="NCBI Taxonomy" id="706427"/>
    <lineage>
        <taxon>Bacteria</taxon>
        <taxon>Bacillati</taxon>
        <taxon>Bacillota</taxon>
        <taxon>Clostridia</taxon>
        <taxon>Halanaerobiales</taxon>
        <taxon>Halobacteroidaceae</taxon>
        <taxon>Halanaerobacter</taxon>
    </lineage>
</organism>
<feature type="binding site" evidence="12">
    <location>
        <begin position="247"/>
        <end position="248"/>
    </location>
    <ligand>
        <name>ATP</name>
        <dbReference type="ChEBI" id="CHEBI:30616"/>
    </ligand>
</feature>
<feature type="domain" description="Carbohydrate kinase PfkB" evidence="14">
    <location>
        <begin position="5"/>
        <end position="290"/>
    </location>
</feature>
<dbReference type="AlphaFoldDB" id="A0A938XRX5"/>
<keyword evidence="9 12" id="KW-0460">Magnesium</keyword>
<evidence type="ECO:0000256" key="4">
    <source>
        <dbReference type="ARBA" id="ARBA00022679"/>
    </source>
</evidence>
<protein>
    <recommendedName>
        <fullName evidence="3 12">Ribokinase</fullName>
        <shortName evidence="12">RK</shortName>
        <ecNumber evidence="2 12">2.7.1.15</ecNumber>
    </recommendedName>
</protein>
<sequence length="305" mass="32620">MSGGILVIGSMNMDLVVQTKNFPEKGETVVGKNFAQAPGGKGANQALAAAKLGSEVKFIGACGNDYFGEEVVDSLKAGGVNTEDVHRLDVSTGIANITVEEDGDNRIIIVPGANNQLRPEVIAKHENEIKEAELILLQLEIPIETIEEIIDLAAQYETKVLLDPAPVKDLTAEIYSNVDYLLPNEGELESLFPNLESRGARANKLLELGVDKVLLTKGKQGITLYSTDKIKNYGAVTVDAVDTTAAGDAFAGGFAHGLQQGWSEKEAINFASQVAALSVTKEGAQPSLPTTKEVRKFKQQRGLEE</sequence>
<dbReference type="PROSITE" id="PS00584">
    <property type="entry name" value="PFKB_KINASES_2"/>
    <property type="match status" value="1"/>
</dbReference>
<feature type="binding site" evidence="12">
    <location>
        <position position="248"/>
    </location>
    <ligand>
        <name>substrate</name>
    </ligand>
</feature>
<comment type="subunit">
    <text evidence="12">Homodimer.</text>
</comment>
<feature type="active site" description="Proton acceptor" evidence="12">
    <location>
        <position position="248"/>
    </location>
</feature>
<dbReference type="SUPFAM" id="SSF53613">
    <property type="entry name" value="Ribokinase-like"/>
    <property type="match status" value="1"/>
</dbReference>
<keyword evidence="10 12" id="KW-0630">Potassium</keyword>
<feature type="region of interest" description="Disordered" evidence="13">
    <location>
        <begin position="285"/>
        <end position="305"/>
    </location>
</feature>
<keyword evidence="11 12" id="KW-0119">Carbohydrate metabolism</keyword>
<feature type="binding site" evidence="12">
    <location>
        <position position="278"/>
    </location>
    <ligand>
        <name>K(+)</name>
        <dbReference type="ChEBI" id="CHEBI:29103"/>
    </ligand>
</feature>
<dbReference type="InterPro" id="IPR011877">
    <property type="entry name" value="Ribokinase"/>
</dbReference>
<evidence type="ECO:0000256" key="8">
    <source>
        <dbReference type="ARBA" id="ARBA00022840"/>
    </source>
</evidence>
<gene>
    <name evidence="12" type="primary">rbsK</name>
    <name evidence="15" type="ORF">JOC47_001412</name>
</gene>
<comment type="catalytic activity">
    <reaction evidence="12">
        <text>D-ribose + ATP = D-ribose 5-phosphate + ADP + H(+)</text>
        <dbReference type="Rhea" id="RHEA:13697"/>
        <dbReference type="ChEBI" id="CHEBI:15378"/>
        <dbReference type="ChEBI" id="CHEBI:30616"/>
        <dbReference type="ChEBI" id="CHEBI:47013"/>
        <dbReference type="ChEBI" id="CHEBI:78346"/>
        <dbReference type="ChEBI" id="CHEBI:456216"/>
        <dbReference type="EC" id="2.7.1.15"/>
    </reaction>
</comment>
<comment type="similarity">
    <text evidence="1">Belongs to the carbohydrate kinase pfkB family.</text>
</comment>
<dbReference type="PRINTS" id="PR00990">
    <property type="entry name" value="RIBOKINASE"/>
</dbReference>
<reference evidence="15" key="1">
    <citation type="submission" date="2021-01" db="EMBL/GenBank/DDBJ databases">
        <title>Genomic Encyclopedia of Type Strains, Phase IV (KMG-IV): sequencing the most valuable type-strain genomes for metagenomic binning, comparative biology and taxonomic classification.</title>
        <authorList>
            <person name="Goeker M."/>
        </authorList>
    </citation>
    <scope>NUCLEOTIDE SEQUENCE</scope>
    <source>
        <strain evidence="15">DSM 23230</strain>
    </source>
</reference>
<feature type="binding site" evidence="12">
    <location>
        <position position="184"/>
    </location>
    <ligand>
        <name>ATP</name>
        <dbReference type="ChEBI" id="CHEBI:30616"/>
    </ligand>
</feature>
<dbReference type="GO" id="GO:0046872">
    <property type="term" value="F:metal ion binding"/>
    <property type="evidence" value="ECO:0007669"/>
    <property type="project" value="UniProtKB-KW"/>
</dbReference>
<dbReference type="HAMAP" id="MF_01987">
    <property type="entry name" value="Ribokinase"/>
    <property type="match status" value="1"/>
</dbReference>
<feature type="compositionally biased region" description="Basic and acidic residues" evidence="13">
    <location>
        <begin position="292"/>
        <end position="305"/>
    </location>
</feature>
<keyword evidence="12" id="KW-0963">Cytoplasm</keyword>
<comment type="cofactor">
    <cofactor evidence="12">
        <name>Mg(2+)</name>
        <dbReference type="ChEBI" id="CHEBI:18420"/>
    </cofactor>
    <text evidence="12">Requires a divalent cation, most likely magnesium in vivo, as an electrophilic catalyst to aid phosphoryl group transfer. It is the chelate of the metal and the nucleotide that is the actual substrate.</text>
</comment>
<dbReference type="NCBIfam" id="TIGR02152">
    <property type="entry name" value="D_ribokin_bact"/>
    <property type="match status" value="1"/>
</dbReference>
<comment type="subcellular location">
    <subcellularLocation>
        <location evidence="12">Cytoplasm</location>
    </subcellularLocation>
</comment>
<comment type="caution">
    <text evidence="12">Lacks conserved residue(s) required for the propagation of feature annotation.</text>
</comment>
<dbReference type="Gene3D" id="3.40.1190.20">
    <property type="match status" value="1"/>
</dbReference>
<dbReference type="Proteomes" id="UP000774000">
    <property type="component" value="Unassembled WGS sequence"/>
</dbReference>
<evidence type="ECO:0000256" key="10">
    <source>
        <dbReference type="ARBA" id="ARBA00022958"/>
    </source>
</evidence>
<dbReference type="EMBL" id="JAFBDQ010000006">
    <property type="protein sequence ID" value="MBM7556561.1"/>
    <property type="molecule type" value="Genomic_DNA"/>
</dbReference>
<dbReference type="InterPro" id="IPR002173">
    <property type="entry name" value="Carboh/pur_kinase_PfkB_CS"/>
</dbReference>
<evidence type="ECO:0000256" key="6">
    <source>
        <dbReference type="ARBA" id="ARBA00022741"/>
    </source>
</evidence>
<dbReference type="GO" id="GO:0005524">
    <property type="term" value="F:ATP binding"/>
    <property type="evidence" value="ECO:0007669"/>
    <property type="project" value="UniProtKB-UniRule"/>
</dbReference>
<dbReference type="PANTHER" id="PTHR10584">
    <property type="entry name" value="SUGAR KINASE"/>
    <property type="match status" value="1"/>
</dbReference>
<evidence type="ECO:0000256" key="3">
    <source>
        <dbReference type="ARBA" id="ARBA00016943"/>
    </source>
</evidence>
<comment type="similarity">
    <text evidence="12">Belongs to the carbohydrate kinase PfkB family. Ribokinase subfamily.</text>
</comment>
<feature type="binding site" evidence="12">
    <location>
        <position position="287"/>
    </location>
    <ligand>
        <name>K(+)</name>
        <dbReference type="ChEBI" id="CHEBI:29103"/>
    </ligand>
</feature>
<feature type="binding site" evidence="12">
    <location>
        <begin position="40"/>
        <end position="44"/>
    </location>
    <ligand>
        <name>substrate</name>
    </ligand>
</feature>
<dbReference type="InterPro" id="IPR002139">
    <property type="entry name" value="Ribo/fructo_kinase"/>
</dbReference>
<dbReference type="CDD" id="cd01174">
    <property type="entry name" value="ribokinase"/>
    <property type="match status" value="1"/>
</dbReference>
<evidence type="ECO:0000256" key="12">
    <source>
        <dbReference type="HAMAP-Rule" id="MF_01987"/>
    </source>
</evidence>
<evidence type="ECO:0000256" key="5">
    <source>
        <dbReference type="ARBA" id="ARBA00022723"/>
    </source>
</evidence>
<feature type="binding site" evidence="12">
    <location>
        <begin position="216"/>
        <end position="221"/>
    </location>
    <ligand>
        <name>ATP</name>
        <dbReference type="ChEBI" id="CHEBI:30616"/>
    </ligand>
</feature>
<dbReference type="Pfam" id="PF00294">
    <property type="entry name" value="PfkB"/>
    <property type="match status" value="1"/>
</dbReference>
<comment type="caution">
    <text evidence="15">The sequence shown here is derived from an EMBL/GenBank/DDBJ whole genome shotgun (WGS) entry which is preliminary data.</text>
</comment>
<feature type="binding site" evidence="12">
    <location>
        <position position="283"/>
    </location>
    <ligand>
        <name>K(+)</name>
        <dbReference type="ChEBI" id="CHEBI:29103"/>
    </ligand>
</feature>
<evidence type="ECO:0000256" key="1">
    <source>
        <dbReference type="ARBA" id="ARBA00005380"/>
    </source>
</evidence>
<dbReference type="GO" id="GO:0019303">
    <property type="term" value="P:D-ribose catabolic process"/>
    <property type="evidence" value="ECO:0007669"/>
    <property type="project" value="UniProtKB-UniRule"/>
</dbReference>
<evidence type="ECO:0000259" key="14">
    <source>
        <dbReference type="Pfam" id="PF00294"/>
    </source>
</evidence>
<comment type="pathway">
    <text evidence="12">Carbohydrate metabolism; D-ribose degradation; D-ribose 5-phosphate from beta-D-ribopyranose: step 2/2.</text>
</comment>
<evidence type="ECO:0000313" key="15">
    <source>
        <dbReference type="EMBL" id="MBM7556561.1"/>
    </source>
</evidence>
<evidence type="ECO:0000256" key="13">
    <source>
        <dbReference type="SAM" id="MobiDB-lite"/>
    </source>
</evidence>
<feature type="binding site" evidence="12">
    <location>
        <position position="242"/>
    </location>
    <ligand>
        <name>K(+)</name>
        <dbReference type="ChEBI" id="CHEBI:29103"/>
    </ligand>
</feature>
<dbReference type="InterPro" id="IPR029056">
    <property type="entry name" value="Ribokinase-like"/>
</dbReference>
<keyword evidence="8 12" id="KW-0067">ATP-binding</keyword>
<comment type="function">
    <text evidence="12">Catalyzes the phosphorylation of ribose at O-5 in a reaction requiring ATP and magnesium. The resulting D-ribose-5-phosphate can then be used either for sythesis of nucleotides, histidine, and tryptophan, or as a component of the pentose phosphate pathway.</text>
</comment>
<feature type="binding site" evidence="12">
    <location>
        <position position="140"/>
    </location>
    <ligand>
        <name>substrate</name>
    </ligand>
</feature>
<keyword evidence="6 12" id="KW-0547">Nucleotide-binding</keyword>
<accession>A0A938XRX5</accession>
<evidence type="ECO:0000313" key="16">
    <source>
        <dbReference type="Proteomes" id="UP000774000"/>
    </source>
</evidence>
<dbReference type="GO" id="GO:0004747">
    <property type="term" value="F:ribokinase activity"/>
    <property type="evidence" value="ECO:0007669"/>
    <property type="project" value="UniProtKB-UniRule"/>
</dbReference>
<comment type="activity regulation">
    <text evidence="12">Activated by a monovalent cation that binds near, but not in, the active site. The most likely occupant of the site in vivo is potassium. Ion binding induces a conformational change that may alter substrate affinity.</text>
</comment>